<dbReference type="AlphaFoldDB" id="A0A6G0X4L5"/>
<evidence type="ECO:0000313" key="2">
    <source>
        <dbReference type="Proteomes" id="UP000481153"/>
    </source>
</evidence>
<proteinExistence type="predicted"/>
<comment type="caution">
    <text evidence="1">The sequence shown here is derived from an EMBL/GenBank/DDBJ whole genome shotgun (WGS) entry which is preliminary data.</text>
</comment>
<organism evidence="1 2">
    <name type="scientific">Aphanomyces euteiches</name>
    <dbReference type="NCBI Taxonomy" id="100861"/>
    <lineage>
        <taxon>Eukaryota</taxon>
        <taxon>Sar</taxon>
        <taxon>Stramenopiles</taxon>
        <taxon>Oomycota</taxon>
        <taxon>Saprolegniomycetes</taxon>
        <taxon>Saprolegniales</taxon>
        <taxon>Verrucalvaceae</taxon>
        <taxon>Aphanomyces</taxon>
    </lineage>
</organism>
<reference evidence="1 2" key="1">
    <citation type="submission" date="2019-07" db="EMBL/GenBank/DDBJ databases">
        <title>Genomics analysis of Aphanomyces spp. identifies a new class of oomycete effector associated with host adaptation.</title>
        <authorList>
            <person name="Gaulin E."/>
        </authorList>
    </citation>
    <scope>NUCLEOTIDE SEQUENCE [LARGE SCALE GENOMIC DNA]</scope>
    <source>
        <strain evidence="1 2">ATCC 201684</strain>
    </source>
</reference>
<dbReference type="EMBL" id="VJMJ01000103">
    <property type="protein sequence ID" value="KAF0734834.1"/>
    <property type="molecule type" value="Genomic_DNA"/>
</dbReference>
<keyword evidence="2" id="KW-1185">Reference proteome</keyword>
<protein>
    <submittedName>
        <fullName evidence="1">Uncharacterized protein</fullName>
    </submittedName>
</protein>
<name>A0A6G0X4L5_9STRA</name>
<gene>
    <name evidence="1" type="ORF">Ae201684_008498</name>
</gene>
<accession>A0A6G0X4L5</accession>
<evidence type="ECO:0000313" key="1">
    <source>
        <dbReference type="EMBL" id="KAF0734834.1"/>
    </source>
</evidence>
<sequence>MVLTRRLSSTRHAAWVSGASDDTFLPKNRVEGGRSVEGWRRWESLVMLTGWRRGWMCGPPTGRQAGAAWSSVGLLAALASGASLRGATRNVCACVLSGKLKTFPSSLGG</sequence>
<dbReference type="Proteomes" id="UP000481153">
    <property type="component" value="Unassembled WGS sequence"/>
</dbReference>